<protein>
    <submittedName>
        <fullName evidence="1">Uncharacterized protein</fullName>
    </submittedName>
</protein>
<sequence length="98" mass="10796">MADITAFKARKGQSGALKDTGYLDGLTTYRGADKRILAPPRKLLAGELTNGIQADLTQPTRAHIARNYYVDLYSRIYVIPHIVNLGSISTEQTFSVQV</sequence>
<evidence type="ECO:0000313" key="1">
    <source>
        <dbReference type="EMBL" id="AAP95142.1"/>
    </source>
</evidence>
<dbReference type="Proteomes" id="UP000001022">
    <property type="component" value="Chromosome"/>
</dbReference>
<accession>Q7VPD9</accession>
<organism evidence="1 2">
    <name type="scientific">Haemophilus ducreyi (strain 35000HP / ATCC 700724)</name>
    <dbReference type="NCBI Taxonomy" id="233412"/>
    <lineage>
        <taxon>Bacteria</taxon>
        <taxon>Pseudomonadati</taxon>
        <taxon>Pseudomonadota</taxon>
        <taxon>Gammaproteobacteria</taxon>
        <taxon>Pasteurellales</taxon>
        <taxon>Pasteurellaceae</taxon>
        <taxon>Haemophilus</taxon>
    </lineage>
</organism>
<evidence type="ECO:0000313" key="2">
    <source>
        <dbReference type="Proteomes" id="UP000001022"/>
    </source>
</evidence>
<reference evidence="2" key="1">
    <citation type="submission" date="2003-06" db="EMBL/GenBank/DDBJ databases">
        <title>The complete genome sequence of Haemophilus ducreyi.</title>
        <authorList>
            <person name="Munson R.S. Jr."/>
            <person name="Ray W.C."/>
            <person name="Mahairas G."/>
            <person name="Sabo P."/>
            <person name="Mungur R."/>
            <person name="Johnson L."/>
            <person name="Nguyen D."/>
            <person name="Wang J."/>
            <person name="Forst C."/>
            <person name="Hood L."/>
        </authorList>
    </citation>
    <scope>NUCLEOTIDE SEQUENCE [LARGE SCALE GENOMIC DNA]</scope>
    <source>
        <strain evidence="2">35000HP / ATCC 700724</strain>
    </source>
</reference>
<name>Q7VPD9_HAEDU</name>
<dbReference type="EMBL" id="AE017143">
    <property type="protein sequence ID" value="AAP95142.1"/>
    <property type="molecule type" value="Genomic_DNA"/>
</dbReference>
<dbReference type="HOGENOM" id="CLU_2329819_0_0_6"/>
<gene>
    <name evidence="1" type="ordered locus">HD_0147</name>
</gene>
<proteinExistence type="predicted"/>
<dbReference type="AlphaFoldDB" id="Q7VPD9"/>
<dbReference type="RefSeq" id="WP_010944196.1">
    <property type="nucleotide sequence ID" value="NC_002940.2"/>
</dbReference>
<keyword evidence="2" id="KW-1185">Reference proteome</keyword>
<dbReference type="STRING" id="233412.HD_0147"/>
<dbReference type="KEGG" id="hdu:HD_0147"/>